<dbReference type="OrthoDB" id="9795355at2"/>
<dbReference type="InterPro" id="IPR014718">
    <property type="entry name" value="GH-type_carb-bd"/>
</dbReference>
<dbReference type="InterPro" id="IPR008183">
    <property type="entry name" value="Aldose_1/G6P_1-epimerase"/>
</dbReference>
<reference evidence="2" key="1">
    <citation type="submission" date="2016-10" db="EMBL/GenBank/DDBJ databases">
        <authorList>
            <person name="Varghese N."/>
            <person name="Submissions S."/>
        </authorList>
    </citation>
    <scope>NUCLEOTIDE SEQUENCE [LARGE SCALE GENOMIC DNA]</scope>
    <source>
        <strain evidence="2">Gh-105</strain>
    </source>
</reference>
<dbReference type="GO" id="GO:0030246">
    <property type="term" value="F:carbohydrate binding"/>
    <property type="evidence" value="ECO:0007669"/>
    <property type="project" value="InterPro"/>
</dbReference>
<protein>
    <submittedName>
        <fullName evidence="1">Galactose mutarotase</fullName>
    </submittedName>
</protein>
<dbReference type="Pfam" id="PF01263">
    <property type="entry name" value="Aldose_epim"/>
    <property type="match status" value="1"/>
</dbReference>
<dbReference type="RefSeq" id="WP_091969144.1">
    <property type="nucleotide sequence ID" value="NZ_FOPM01000003.1"/>
</dbReference>
<dbReference type="InterPro" id="IPR011013">
    <property type="entry name" value="Gal_mutarotase_sf_dom"/>
</dbReference>
<dbReference type="InterPro" id="IPR037481">
    <property type="entry name" value="LacX"/>
</dbReference>
<dbReference type="Proteomes" id="UP000199229">
    <property type="component" value="Unassembled WGS sequence"/>
</dbReference>
<accession>A0A1I2RT39</accession>
<keyword evidence="2" id="KW-1185">Reference proteome</keyword>
<name>A0A1I2RT39_9HYPH</name>
<dbReference type="GO" id="GO:0005975">
    <property type="term" value="P:carbohydrate metabolic process"/>
    <property type="evidence" value="ECO:0007669"/>
    <property type="project" value="InterPro"/>
</dbReference>
<dbReference type="CDD" id="cd09024">
    <property type="entry name" value="Aldose_epim_lacX"/>
    <property type="match status" value="1"/>
</dbReference>
<evidence type="ECO:0000313" key="1">
    <source>
        <dbReference type="EMBL" id="SFG43620.1"/>
    </source>
</evidence>
<sequence length="299" mass="32512">MGERITLTAGNTEAVIALRGAEPVSWRVDGTEYLWSGDPAHWDRHAPWLFPVVGASAQGAVQVEGRSYPMAQHGFARDLPFRVLARTDDRVTLRLEESAATLPHYPFPFRLDITARVEPGRLAFEIRIENTGASPLPYALGFHPAFPWPFAGGERTAGGGYRVDFEKPERPLVPEVGAGGLLLRTERPIPLDGATLPLDPALFTEALVLREAASTWMRFVAPDGSALRMAVSDFPHLAVWTKPTAPFLSLECWTGHADWAGYAGELRERDSQRLLAPGNVAQHAVTLSHEAAASHGAAA</sequence>
<dbReference type="STRING" id="582675.SAMN05192565_103131"/>
<dbReference type="GO" id="GO:0016853">
    <property type="term" value="F:isomerase activity"/>
    <property type="evidence" value="ECO:0007669"/>
    <property type="project" value="InterPro"/>
</dbReference>
<dbReference type="SUPFAM" id="SSF74650">
    <property type="entry name" value="Galactose mutarotase-like"/>
    <property type="match status" value="1"/>
</dbReference>
<dbReference type="Gene3D" id="2.70.98.10">
    <property type="match status" value="1"/>
</dbReference>
<gene>
    <name evidence="1" type="ORF">SAMN05192565_103131</name>
</gene>
<evidence type="ECO:0000313" key="2">
    <source>
        <dbReference type="Proteomes" id="UP000199229"/>
    </source>
</evidence>
<proteinExistence type="predicted"/>
<dbReference type="AlphaFoldDB" id="A0A1I2RT39"/>
<dbReference type="EMBL" id="FOPM01000003">
    <property type="protein sequence ID" value="SFG43620.1"/>
    <property type="molecule type" value="Genomic_DNA"/>
</dbReference>
<organism evidence="1 2">
    <name type="scientific">Methylobacterium gossipiicola</name>
    <dbReference type="NCBI Taxonomy" id="582675"/>
    <lineage>
        <taxon>Bacteria</taxon>
        <taxon>Pseudomonadati</taxon>
        <taxon>Pseudomonadota</taxon>
        <taxon>Alphaproteobacteria</taxon>
        <taxon>Hyphomicrobiales</taxon>
        <taxon>Methylobacteriaceae</taxon>
        <taxon>Methylobacterium</taxon>
    </lineage>
</organism>